<name>A0A0D1CXX0_MYCMD</name>
<dbReference type="EMBL" id="CM003141">
    <property type="protein sequence ID" value="KIS71213.1"/>
    <property type="molecule type" value="Genomic_DNA"/>
</dbReference>
<feature type="compositionally biased region" description="Low complexity" evidence="1">
    <location>
        <begin position="87"/>
        <end position="97"/>
    </location>
</feature>
<keyword evidence="3" id="KW-1185">Reference proteome</keyword>
<dbReference type="AlphaFoldDB" id="A0A0D1CXX0"/>
<evidence type="ECO:0000256" key="1">
    <source>
        <dbReference type="SAM" id="MobiDB-lite"/>
    </source>
</evidence>
<dbReference type="RefSeq" id="XP_011387072.1">
    <property type="nucleotide sequence ID" value="XM_011388770.1"/>
</dbReference>
<gene>
    <name evidence="2" type="ORF">UMAG_01118</name>
</gene>
<dbReference type="GeneID" id="23562228"/>
<dbReference type="KEGG" id="uma:UMAG_01118"/>
<sequence length="119" mass="12796">MLTIRFNYQHIQRASSVSCTASKVQSTDANSLDLEIKAFIHRAQFGTGSAPRAGYSSVRIVSCPVVSSSWSHSASLQRPWSIFTSASSEANGSNANEIRFAKSVEPPSSPPPPPPPHLK</sequence>
<evidence type="ECO:0000313" key="3">
    <source>
        <dbReference type="Proteomes" id="UP000000561"/>
    </source>
</evidence>
<feature type="region of interest" description="Disordered" evidence="1">
    <location>
        <begin position="87"/>
        <end position="119"/>
    </location>
</feature>
<dbReference type="InParanoid" id="A0A0D1CXX0"/>
<protein>
    <submittedName>
        <fullName evidence="2">Uncharacterized protein</fullName>
    </submittedName>
</protein>
<evidence type="ECO:0000313" key="2">
    <source>
        <dbReference type="EMBL" id="KIS71213.1"/>
    </source>
</evidence>
<proteinExistence type="predicted"/>
<accession>A0A0D1CXX0</accession>
<dbReference type="VEuPathDB" id="FungiDB:UMAG_01118"/>
<dbReference type="Proteomes" id="UP000000561">
    <property type="component" value="Chromosome 2"/>
</dbReference>
<feature type="compositionally biased region" description="Pro residues" evidence="1">
    <location>
        <begin position="107"/>
        <end position="119"/>
    </location>
</feature>
<organism evidence="2 3">
    <name type="scientific">Mycosarcoma maydis</name>
    <name type="common">Corn smut fungus</name>
    <name type="synonym">Ustilago maydis</name>
    <dbReference type="NCBI Taxonomy" id="5270"/>
    <lineage>
        <taxon>Eukaryota</taxon>
        <taxon>Fungi</taxon>
        <taxon>Dikarya</taxon>
        <taxon>Basidiomycota</taxon>
        <taxon>Ustilaginomycotina</taxon>
        <taxon>Ustilaginomycetes</taxon>
        <taxon>Ustilaginales</taxon>
        <taxon>Ustilaginaceae</taxon>
        <taxon>Mycosarcoma</taxon>
    </lineage>
</organism>
<reference evidence="2 3" key="1">
    <citation type="journal article" date="2006" name="Nature">
        <title>Insights from the genome of the biotrophic fungal plant pathogen Ustilago maydis.</title>
        <authorList>
            <person name="Kamper J."/>
            <person name="Kahmann R."/>
            <person name="Bolker M."/>
            <person name="Ma L.J."/>
            <person name="Brefort T."/>
            <person name="Saville B.J."/>
            <person name="Banuett F."/>
            <person name="Kronstad J.W."/>
            <person name="Gold S.E."/>
            <person name="Muller O."/>
            <person name="Perlin M.H."/>
            <person name="Wosten H.A."/>
            <person name="de Vries R."/>
            <person name="Ruiz-Herrera J."/>
            <person name="Reynaga-Pena C.G."/>
            <person name="Snetselaar K."/>
            <person name="McCann M."/>
            <person name="Perez-Martin J."/>
            <person name="Feldbrugge M."/>
            <person name="Basse C.W."/>
            <person name="Steinberg G."/>
            <person name="Ibeas J.I."/>
            <person name="Holloman W."/>
            <person name="Guzman P."/>
            <person name="Farman M."/>
            <person name="Stajich J.E."/>
            <person name="Sentandreu R."/>
            <person name="Gonzalez-Prieto J.M."/>
            <person name="Kennell J.C."/>
            <person name="Molina L."/>
            <person name="Schirawski J."/>
            <person name="Mendoza-Mendoza A."/>
            <person name="Greilinger D."/>
            <person name="Munch K."/>
            <person name="Rossel N."/>
            <person name="Scherer M."/>
            <person name="Vranes M."/>
            <person name="Ladendorf O."/>
            <person name="Vincon V."/>
            <person name="Fuchs U."/>
            <person name="Sandrock B."/>
            <person name="Meng S."/>
            <person name="Ho E.C."/>
            <person name="Cahill M.J."/>
            <person name="Boyce K.J."/>
            <person name="Klose J."/>
            <person name="Klosterman S.J."/>
            <person name="Deelstra H.J."/>
            <person name="Ortiz-Castellanos L."/>
            <person name="Li W."/>
            <person name="Sanchez-Alonso P."/>
            <person name="Schreier P.H."/>
            <person name="Hauser-Hahn I."/>
            <person name="Vaupel M."/>
            <person name="Koopmann E."/>
            <person name="Friedrich G."/>
            <person name="Voss H."/>
            <person name="Schluter T."/>
            <person name="Margolis J."/>
            <person name="Platt D."/>
            <person name="Swimmer C."/>
            <person name="Gnirke A."/>
            <person name="Chen F."/>
            <person name="Vysotskaia V."/>
            <person name="Mannhaupt G."/>
            <person name="Guldener U."/>
            <person name="Munsterkotter M."/>
            <person name="Haase D."/>
            <person name="Oesterheld M."/>
            <person name="Mewes H.W."/>
            <person name="Mauceli E.W."/>
            <person name="DeCaprio D."/>
            <person name="Wade C.M."/>
            <person name="Butler J."/>
            <person name="Young S."/>
            <person name="Jaffe D.B."/>
            <person name="Calvo S."/>
            <person name="Nusbaum C."/>
            <person name="Galagan J."/>
            <person name="Birren B.W."/>
        </authorList>
    </citation>
    <scope>NUCLEOTIDE SEQUENCE [LARGE SCALE GENOMIC DNA]</scope>
    <source>
        <strain evidence="3">DSM 14603 / FGSC 9021 / UM521</strain>
    </source>
</reference>